<dbReference type="PANTHER" id="PTHR41533">
    <property type="entry name" value="L,D-TRANSPEPTIDASE HI_1667-RELATED"/>
    <property type="match status" value="1"/>
</dbReference>
<evidence type="ECO:0000256" key="3">
    <source>
        <dbReference type="ARBA" id="ARBA00022679"/>
    </source>
</evidence>
<evidence type="ECO:0000259" key="11">
    <source>
        <dbReference type="Pfam" id="PF20142"/>
    </source>
</evidence>
<evidence type="ECO:0000259" key="10">
    <source>
        <dbReference type="Pfam" id="PF03734"/>
    </source>
</evidence>
<dbReference type="Pfam" id="PF20142">
    <property type="entry name" value="Scaffold"/>
    <property type="match status" value="1"/>
</dbReference>
<sequence length="671" mass="73137">MRPLALLAFCAIAATGSAAQAVQATAAASLPQLVATTPVQDAIRGRLATLAGGQPVVVRLPVALSNGTLADGTRSDGTLADGGTGAEMRPQVALNGGDALQRFYAARTYSPAWEGADAEARLRALLSAIEDSADHGLEPARYHQAFLRQALDTVLTQTAGEPPAPQVQADLDLAASDAFLTLARHYMAGQVRPQSFDPEWTIHAGAGDAVPLLNSATQTGNLKDALRAVIPHQPGYNDLLLSLRELREMAANGPWPVVPEGESLKPGMFDLRVPVLRARLIASGDLAERPDTPVAPGANLGDWAEHTDLSAAPDDIETSAIAPASLMDEDGAPATGQSATAQSATAQSATAQADADGEPSADKPFQVAEIYDNALVAAVLRFQRRHGLEPDGVVGPKTLAALNVPLADRIRQVELNLERWRWLPADLGRRYVLVNIAGYDYRLVEDGVEKLYGRTIVGRSYRSTPVFSDKIEYLVFNPKWTVPRRLAVEDKLPQIKEDPDFLRREGFSVYVGWGEDAQEIMPEFIDWHSLSKNNFPYRLVQSPGASNALGQVKFLFPNKYDVYLHDTPSRHLFKRANRAFSSGCIRVEHPLDLAEHLLMSEPGWDRARIDGALQLDRERWITLREPVPVHLLHWTTWRDPDGTLQFRDDLYGRDSRLAQALARQSMADAGN</sequence>
<dbReference type="InterPro" id="IPR002477">
    <property type="entry name" value="Peptidoglycan-bd-like"/>
</dbReference>
<evidence type="ECO:0000313" key="12">
    <source>
        <dbReference type="EMBL" id="MFC3226334.1"/>
    </source>
</evidence>
<keyword evidence="5" id="KW-0573">Peptidoglycan synthesis</keyword>
<dbReference type="Pfam" id="PF03734">
    <property type="entry name" value="YkuD"/>
    <property type="match status" value="1"/>
</dbReference>
<reference evidence="13" key="1">
    <citation type="journal article" date="2019" name="Int. J. Syst. Evol. Microbiol.">
        <title>The Global Catalogue of Microorganisms (GCM) 10K type strain sequencing project: providing services to taxonomists for standard genome sequencing and annotation.</title>
        <authorList>
            <consortium name="The Broad Institute Genomics Platform"/>
            <consortium name="The Broad Institute Genome Sequencing Center for Infectious Disease"/>
            <person name="Wu L."/>
            <person name="Ma J."/>
        </authorList>
    </citation>
    <scope>NUCLEOTIDE SEQUENCE [LARGE SCALE GENOMIC DNA]</scope>
    <source>
        <strain evidence="13">KCTC 42964</strain>
    </source>
</reference>
<evidence type="ECO:0000256" key="6">
    <source>
        <dbReference type="ARBA" id="ARBA00023316"/>
    </source>
</evidence>
<evidence type="ECO:0000256" key="4">
    <source>
        <dbReference type="ARBA" id="ARBA00022960"/>
    </source>
</evidence>
<feature type="domain" description="Peptidoglycan binding-like" evidence="9">
    <location>
        <begin position="369"/>
        <end position="402"/>
    </location>
</feature>
<keyword evidence="4" id="KW-0133">Cell shape</keyword>
<dbReference type="Pfam" id="PF01471">
    <property type="entry name" value="PG_binding_1"/>
    <property type="match status" value="1"/>
</dbReference>
<dbReference type="PANTHER" id="PTHR41533:SF2">
    <property type="entry name" value="BLR7131 PROTEIN"/>
    <property type="match status" value="1"/>
</dbReference>
<feature type="domain" description="L,D-transpeptidase scaffold" evidence="11">
    <location>
        <begin position="98"/>
        <end position="239"/>
    </location>
</feature>
<dbReference type="SUPFAM" id="SSF141523">
    <property type="entry name" value="L,D-transpeptidase catalytic domain-like"/>
    <property type="match status" value="1"/>
</dbReference>
<dbReference type="InterPro" id="IPR036366">
    <property type="entry name" value="PGBDSf"/>
</dbReference>
<feature type="chain" id="PRO_5046319992" evidence="8">
    <location>
        <begin position="22"/>
        <end position="671"/>
    </location>
</feature>
<dbReference type="InterPro" id="IPR052905">
    <property type="entry name" value="LD-transpeptidase_YkuD-like"/>
</dbReference>
<dbReference type="Gene3D" id="1.10.101.10">
    <property type="entry name" value="PGBD-like superfamily/PGBD"/>
    <property type="match status" value="1"/>
</dbReference>
<dbReference type="SUPFAM" id="SSF47090">
    <property type="entry name" value="PGBD-like"/>
    <property type="match status" value="1"/>
</dbReference>
<dbReference type="RefSeq" id="WP_379898274.1">
    <property type="nucleotide sequence ID" value="NZ_JBHRTR010000010.1"/>
</dbReference>
<protein>
    <submittedName>
        <fullName evidence="12">Murein L,D-transpeptidase</fullName>
    </submittedName>
</protein>
<gene>
    <name evidence="12" type="ORF">ACFOGJ_03790</name>
</gene>
<dbReference type="EMBL" id="JBHRTR010000010">
    <property type="protein sequence ID" value="MFC3226334.1"/>
    <property type="molecule type" value="Genomic_DNA"/>
</dbReference>
<feature type="region of interest" description="Disordered" evidence="7">
    <location>
        <begin position="327"/>
        <end position="361"/>
    </location>
</feature>
<dbReference type="Gene3D" id="2.40.440.10">
    <property type="entry name" value="L,D-transpeptidase catalytic domain-like"/>
    <property type="match status" value="1"/>
</dbReference>
<evidence type="ECO:0000313" key="13">
    <source>
        <dbReference type="Proteomes" id="UP001595528"/>
    </source>
</evidence>
<keyword evidence="3" id="KW-0808">Transferase</keyword>
<proteinExistence type="inferred from homology"/>
<dbReference type="InterPro" id="IPR038063">
    <property type="entry name" value="Transpep_catalytic_dom"/>
</dbReference>
<feature type="compositionally biased region" description="Low complexity" evidence="7">
    <location>
        <begin position="334"/>
        <end position="354"/>
    </location>
</feature>
<feature type="domain" description="L,D-TPase catalytic" evidence="10">
    <location>
        <begin position="430"/>
        <end position="599"/>
    </location>
</feature>
<evidence type="ECO:0000256" key="8">
    <source>
        <dbReference type="SAM" id="SignalP"/>
    </source>
</evidence>
<dbReference type="Proteomes" id="UP001595528">
    <property type="component" value="Unassembled WGS sequence"/>
</dbReference>
<evidence type="ECO:0000256" key="5">
    <source>
        <dbReference type="ARBA" id="ARBA00022984"/>
    </source>
</evidence>
<comment type="pathway">
    <text evidence="1">Cell wall biogenesis; peptidoglycan biosynthesis.</text>
</comment>
<dbReference type="InterPro" id="IPR045380">
    <property type="entry name" value="LD_TPept_scaffold_dom"/>
</dbReference>
<evidence type="ECO:0000256" key="7">
    <source>
        <dbReference type="SAM" id="MobiDB-lite"/>
    </source>
</evidence>
<feature type="signal peptide" evidence="8">
    <location>
        <begin position="1"/>
        <end position="21"/>
    </location>
</feature>
<comment type="caution">
    <text evidence="12">The sequence shown here is derived from an EMBL/GenBank/DDBJ whole genome shotgun (WGS) entry which is preliminary data.</text>
</comment>
<keyword evidence="6" id="KW-0961">Cell wall biogenesis/degradation</keyword>
<accession>A0ABV7KW34</accession>
<keyword evidence="13" id="KW-1185">Reference proteome</keyword>
<organism evidence="12 13">
    <name type="scientific">Marinibaculum pumilum</name>
    <dbReference type="NCBI Taxonomy" id="1766165"/>
    <lineage>
        <taxon>Bacteria</taxon>
        <taxon>Pseudomonadati</taxon>
        <taxon>Pseudomonadota</taxon>
        <taxon>Alphaproteobacteria</taxon>
        <taxon>Rhodospirillales</taxon>
        <taxon>Rhodospirillaceae</taxon>
        <taxon>Marinibaculum</taxon>
    </lineage>
</organism>
<evidence type="ECO:0000259" key="9">
    <source>
        <dbReference type="Pfam" id="PF01471"/>
    </source>
</evidence>
<evidence type="ECO:0000256" key="1">
    <source>
        <dbReference type="ARBA" id="ARBA00004752"/>
    </source>
</evidence>
<name>A0ABV7KW34_9PROT</name>
<comment type="similarity">
    <text evidence="2">Belongs to the YkuD family.</text>
</comment>
<keyword evidence="8" id="KW-0732">Signal</keyword>
<dbReference type="CDD" id="cd16913">
    <property type="entry name" value="YkuD_like"/>
    <property type="match status" value="1"/>
</dbReference>
<dbReference type="InterPro" id="IPR036365">
    <property type="entry name" value="PGBD-like_sf"/>
</dbReference>
<evidence type="ECO:0000256" key="2">
    <source>
        <dbReference type="ARBA" id="ARBA00005992"/>
    </source>
</evidence>
<dbReference type="InterPro" id="IPR005490">
    <property type="entry name" value="LD_TPept_cat_dom"/>
</dbReference>